<geneLocation type="plasmid" evidence="1">
    <name>pBPSE01</name>
</geneLocation>
<sequence length="83" mass="9369">MCPVRRAVRYAICVATNQLLGMLGRWWRKVVNEAGRKVDATRPDLKSQLRHFAAEVKTLATDSNLPHDAPVEQFAQLATHTEI</sequence>
<evidence type="ECO:0000313" key="1">
    <source>
        <dbReference type="EMBL" id="AJL34940.1"/>
    </source>
</evidence>
<dbReference type="RefSeq" id="WP_058034514.1">
    <property type="nucleotide sequence ID" value="NZ_KF418775.1"/>
</dbReference>
<proteinExistence type="predicted"/>
<dbReference type="EMBL" id="KF418775">
    <property type="protein sequence ID" value="AJL34940.1"/>
    <property type="molecule type" value="Genomic_DNA"/>
</dbReference>
<protein>
    <submittedName>
        <fullName evidence="1">Transposase Tn3 family protein</fullName>
    </submittedName>
</protein>
<keyword evidence="1" id="KW-0614">Plasmid</keyword>
<gene>
    <name evidence="1" type="ORF">pBPS057</name>
</gene>
<reference evidence="1" key="1">
    <citation type="submission" date="2013-07" db="EMBL/GenBank/DDBJ databases">
        <title>Complete sequence of a native Burkholderia pseudomallei plasmid.</title>
        <authorList>
            <person name="Stone J.K."/>
            <person name="Bollig M.C."/>
            <person name="Gibbons H.S."/>
            <person name="Mayo M."/>
            <person name="Currie B.J."/>
            <person name="Keim P."/>
            <person name="Tuanyok A."/>
        </authorList>
    </citation>
    <scope>NUCLEOTIDE SEQUENCE</scope>
    <source>
        <strain evidence="1">MSHR1950</strain>
        <plasmid evidence="1">pBPSE01</plasmid>
    </source>
</reference>
<dbReference type="AlphaFoldDB" id="A0A0C5B2B7"/>
<accession>A0A0C5B2B7</accession>
<name>A0A0C5B2B7_BURPE</name>
<organism evidence="1">
    <name type="scientific">Burkholderia pseudomallei</name>
    <name type="common">Pseudomonas pseudomallei</name>
    <dbReference type="NCBI Taxonomy" id="28450"/>
    <lineage>
        <taxon>Bacteria</taxon>
        <taxon>Pseudomonadati</taxon>
        <taxon>Pseudomonadota</taxon>
        <taxon>Betaproteobacteria</taxon>
        <taxon>Burkholderiales</taxon>
        <taxon>Burkholderiaceae</taxon>
        <taxon>Burkholderia</taxon>
        <taxon>pseudomallei group</taxon>
    </lineage>
</organism>